<dbReference type="RefSeq" id="WP_029326378.1">
    <property type="nucleotide sequence ID" value="NZ_CP020880.1"/>
</dbReference>
<accession>A0A1Y0CP56</accession>
<proteinExistence type="predicted"/>
<sequence>MVLEELRHKFLSCKTYEPMEHNELMDFARQLYLRGELTIGQFRNLIRELESKGAVPPNTFEDILEVT</sequence>
<keyword evidence="4" id="KW-1185">Reference proteome</keyword>
<dbReference type="Proteomes" id="UP000323393">
    <property type="component" value="Unassembled WGS sequence"/>
</dbReference>
<dbReference type="AlphaFoldDB" id="A0A1Y0CP56"/>
<evidence type="ECO:0000313" key="1">
    <source>
        <dbReference type="EMBL" id="ART76824.1"/>
    </source>
</evidence>
<evidence type="ECO:0000313" key="5">
    <source>
        <dbReference type="Proteomes" id="UP000323393"/>
    </source>
</evidence>
<reference evidence="5 6" key="2">
    <citation type="submission" date="2019-08" db="EMBL/GenBank/DDBJ databases">
        <title>Bacillus genomes from the desert of Cuatro Cienegas, Coahuila.</title>
        <authorList>
            <person name="Olmedo-Alvarez G."/>
        </authorList>
    </citation>
    <scope>NUCLEOTIDE SEQUENCE [LARGE SCALE GENOMIC DNA]</scope>
    <source>
        <strain evidence="2 5">CH88_3T</strain>
        <strain evidence="3 6">CH98b_3T</strain>
    </source>
</reference>
<name>A0A1Y0CP56_9BACI</name>
<dbReference type="EMBL" id="VTET01000001">
    <property type="protein sequence ID" value="TYS74646.1"/>
    <property type="molecule type" value="Genomic_DNA"/>
</dbReference>
<dbReference type="Proteomes" id="UP000324517">
    <property type="component" value="Unassembled WGS sequence"/>
</dbReference>
<dbReference type="InterPro" id="IPR025553">
    <property type="entry name" value="YppF"/>
</dbReference>
<gene>
    <name evidence="1" type="ORF">B4U37_12570</name>
    <name evidence="2" type="ORF">FZC74_14585</name>
    <name evidence="3" type="ORF">FZC75_02820</name>
</gene>
<evidence type="ECO:0008006" key="7">
    <source>
        <dbReference type="Google" id="ProtNLM"/>
    </source>
</evidence>
<evidence type="ECO:0000313" key="2">
    <source>
        <dbReference type="EMBL" id="TYS58207.1"/>
    </source>
</evidence>
<dbReference type="KEGG" id="bhk:B4U37_12570"/>
<dbReference type="EMBL" id="VTEU01000005">
    <property type="protein sequence ID" value="TYS58207.1"/>
    <property type="molecule type" value="Genomic_DNA"/>
</dbReference>
<dbReference type="GeneID" id="96739251"/>
<evidence type="ECO:0000313" key="4">
    <source>
        <dbReference type="Proteomes" id="UP000195573"/>
    </source>
</evidence>
<dbReference type="OrthoDB" id="2680239at2"/>
<evidence type="ECO:0000313" key="6">
    <source>
        <dbReference type="Proteomes" id="UP000324517"/>
    </source>
</evidence>
<dbReference type="EMBL" id="CP020880">
    <property type="protein sequence ID" value="ART76824.1"/>
    <property type="molecule type" value="Genomic_DNA"/>
</dbReference>
<evidence type="ECO:0000313" key="3">
    <source>
        <dbReference type="EMBL" id="TYS74646.1"/>
    </source>
</evidence>
<protein>
    <recommendedName>
        <fullName evidence="7">YppF-like protein</fullName>
    </recommendedName>
</protein>
<reference evidence="1 4" key="1">
    <citation type="submission" date="2017-04" db="EMBL/GenBank/DDBJ databases">
        <title>Complete Genome Sequence of the Bacillus horikoshii 20a strain from Cuatro Cienegas, Coahuila, Mexico.</title>
        <authorList>
            <person name="Zarza E."/>
            <person name="Alcaraz L.D."/>
            <person name="Aguilar-Salinas B."/>
            <person name="Islas A."/>
            <person name="Olmedo-Alvarez G."/>
        </authorList>
    </citation>
    <scope>NUCLEOTIDE SEQUENCE [LARGE SCALE GENOMIC DNA]</scope>
    <source>
        <strain evidence="1 4">20a</strain>
    </source>
</reference>
<dbReference type="Proteomes" id="UP000195573">
    <property type="component" value="Chromosome"/>
</dbReference>
<organism evidence="2 5">
    <name type="scientific">Sutcliffiella horikoshii</name>
    <dbReference type="NCBI Taxonomy" id="79883"/>
    <lineage>
        <taxon>Bacteria</taxon>
        <taxon>Bacillati</taxon>
        <taxon>Bacillota</taxon>
        <taxon>Bacilli</taxon>
        <taxon>Bacillales</taxon>
        <taxon>Bacillaceae</taxon>
        <taxon>Sutcliffiella</taxon>
    </lineage>
</organism>
<dbReference type="Pfam" id="PF14178">
    <property type="entry name" value="YppF"/>
    <property type="match status" value="1"/>
</dbReference>